<evidence type="ECO:0000313" key="4">
    <source>
        <dbReference type="Proteomes" id="UP000010793"/>
    </source>
</evidence>
<reference evidence="3 4" key="1">
    <citation type="journal article" date="2013" name="Genome Announc.">
        <title>Complete Genome Sequence of the Porcine Strain Brachyspira pilosicoli P43/6/78(T.).</title>
        <authorList>
            <person name="Lin C."/>
            <person name="den Bakker H.C."/>
            <person name="Suzuki H."/>
            <person name="Lefebure T."/>
            <person name="Ponnala L."/>
            <person name="Sun Q."/>
            <person name="Stanhope M.J."/>
            <person name="Wiedmann M."/>
            <person name="Duhamel G.E."/>
        </authorList>
    </citation>
    <scope>NUCLEOTIDE SEQUENCE [LARGE SCALE GENOMIC DNA]</scope>
    <source>
        <strain evidence="3 4">P43/6/78</strain>
    </source>
</reference>
<dbReference type="Proteomes" id="UP000010793">
    <property type="component" value="Chromosome"/>
</dbReference>
<dbReference type="KEGG" id="bpip:BPP43_07430"/>
<dbReference type="Gene3D" id="3.40.1550.10">
    <property type="entry name" value="CheC-like"/>
    <property type="match status" value="1"/>
</dbReference>
<protein>
    <submittedName>
        <fullName evidence="3">Chemotaxis protein CheX</fullName>
    </submittedName>
</protein>
<dbReference type="RefSeq" id="WP_013244501.1">
    <property type="nucleotide sequence ID" value="NC_019908.1"/>
</dbReference>
<evidence type="ECO:0000313" key="3">
    <source>
        <dbReference type="EMBL" id="AGA66704.1"/>
    </source>
</evidence>
<proteinExistence type="predicted"/>
<accession>A0A3B6VNL7</accession>
<dbReference type="PANTHER" id="PTHR39452">
    <property type="entry name" value="CHEY-P PHOSPHATASE CHEX"/>
    <property type="match status" value="1"/>
</dbReference>
<sequence length="158" mass="17400">MFDLDVVNAFSKGTVVILKSYFNSNVGKGSIKIHRNANHVGGVIVFIGINGDLSGRLMFNMSKATAFKLASALNMESITVIDDMFISTIKEFVNMVAGSAINELSTKHIDLDMTPPAILMSDQLSMLERENDQILSICYKTELGEIFMNLIIFNQTPS</sequence>
<name>A0A3B6VNL7_BRAPL</name>
<dbReference type="EMBL" id="CP002873">
    <property type="protein sequence ID" value="AGA66704.1"/>
    <property type="molecule type" value="Genomic_DNA"/>
</dbReference>
<evidence type="ECO:0000259" key="2">
    <source>
        <dbReference type="Pfam" id="PF13690"/>
    </source>
</evidence>
<keyword evidence="1" id="KW-0145">Chemotaxis</keyword>
<keyword evidence="4" id="KW-1185">Reference proteome</keyword>
<evidence type="ECO:0000256" key="1">
    <source>
        <dbReference type="ARBA" id="ARBA00022500"/>
    </source>
</evidence>
<organism evidence="3 4">
    <name type="scientific">Brachyspira pilosicoli P43/6/78</name>
    <dbReference type="NCBI Taxonomy" id="1042417"/>
    <lineage>
        <taxon>Bacteria</taxon>
        <taxon>Pseudomonadati</taxon>
        <taxon>Spirochaetota</taxon>
        <taxon>Spirochaetia</taxon>
        <taxon>Brachyspirales</taxon>
        <taxon>Brachyspiraceae</taxon>
        <taxon>Brachyspira</taxon>
    </lineage>
</organism>
<dbReference type="PANTHER" id="PTHR39452:SF1">
    <property type="entry name" value="CHEY-P PHOSPHATASE CHEX"/>
    <property type="match status" value="1"/>
</dbReference>
<dbReference type="Pfam" id="PF13690">
    <property type="entry name" value="CheX"/>
    <property type="match status" value="1"/>
</dbReference>
<dbReference type="InterPro" id="IPR028976">
    <property type="entry name" value="CheC-like_sf"/>
</dbReference>
<dbReference type="InterPro" id="IPR038756">
    <property type="entry name" value="CheX-like"/>
</dbReference>
<gene>
    <name evidence="3" type="ORF">BPP43_07430</name>
</gene>
<feature type="domain" description="Chemotaxis phosphatase CheX-like" evidence="2">
    <location>
        <begin position="43"/>
        <end position="137"/>
    </location>
</feature>
<dbReference type="AlphaFoldDB" id="A0A3B6VNL7"/>
<dbReference type="CDD" id="cd17906">
    <property type="entry name" value="CheX"/>
    <property type="match status" value="1"/>
</dbReference>
<dbReference type="InterPro" id="IPR028051">
    <property type="entry name" value="CheX-like_dom"/>
</dbReference>
<dbReference type="GeneID" id="56440130"/>
<dbReference type="SUPFAM" id="SSF103039">
    <property type="entry name" value="CheC-like"/>
    <property type="match status" value="1"/>
</dbReference>
<dbReference type="GO" id="GO:0006935">
    <property type="term" value="P:chemotaxis"/>
    <property type="evidence" value="ECO:0007669"/>
    <property type="project" value="UniProtKB-KW"/>
</dbReference>